<comment type="subcellular location">
    <subcellularLocation>
        <location evidence="1">Membrane</location>
        <topology evidence="1">Multi-pass membrane protein</topology>
    </subcellularLocation>
</comment>
<evidence type="ECO:0000313" key="9">
    <source>
        <dbReference type="Proteomes" id="UP000613740"/>
    </source>
</evidence>
<keyword evidence="3 7" id="KW-0812">Transmembrane</keyword>
<evidence type="ECO:0000256" key="4">
    <source>
        <dbReference type="ARBA" id="ARBA00022989"/>
    </source>
</evidence>
<keyword evidence="9" id="KW-1185">Reference proteome</keyword>
<organism evidence="8 9">
    <name type="scientific">Chlamydomonas schloesseri</name>
    <dbReference type="NCBI Taxonomy" id="2026947"/>
    <lineage>
        <taxon>Eukaryota</taxon>
        <taxon>Viridiplantae</taxon>
        <taxon>Chlorophyta</taxon>
        <taxon>core chlorophytes</taxon>
        <taxon>Chlorophyceae</taxon>
        <taxon>CS clade</taxon>
        <taxon>Chlamydomonadales</taxon>
        <taxon>Chlamydomonadaceae</taxon>
        <taxon>Chlamydomonas</taxon>
    </lineage>
</organism>
<keyword evidence="4 7" id="KW-1133">Transmembrane helix</keyword>
<feature type="compositionally biased region" description="Low complexity" evidence="6">
    <location>
        <begin position="9"/>
        <end position="20"/>
    </location>
</feature>
<protein>
    <submittedName>
        <fullName evidence="8">Uncharacterized protein</fullName>
    </submittedName>
</protein>
<gene>
    <name evidence="8" type="ORF">HYH02_008459</name>
</gene>
<reference evidence="8" key="1">
    <citation type="journal article" date="2020" name="bioRxiv">
        <title>Comparative genomics of Chlamydomonas.</title>
        <authorList>
            <person name="Craig R.J."/>
            <person name="Hasan A.R."/>
            <person name="Ness R.W."/>
            <person name="Keightley P.D."/>
        </authorList>
    </citation>
    <scope>NUCLEOTIDE SEQUENCE</scope>
    <source>
        <strain evidence="8">CCAP 11/173</strain>
    </source>
</reference>
<dbReference type="GO" id="GO:0005737">
    <property type="term" value="C:cytoplasm"/>
    <property type="evidence" value="ECO:0007669"/>
    <property type="project" value="TreeGrafter"/>
</dbReference>
<evidence type="ECO:0000256" key="3">
    <source>
        <dbReference type="ARBA" id="ARBA00022692"/>
    </source>
</evidence>
<name>A0A836B3N6_9CHLO</name>
<sequence>MASSLLATQQQQRGAAASCAAAPGRRALGCSFSAAAPRLTAPRRSPLLHVLNTASGSRGSSSQQQPQSPQLRRPTPVKPAKPGSPLSTAARRASAARAVVSSTTDSLSRLLTRLAGPTLMASLAGGLLMGAAALHHGDGGAAAEHANAAASAASAIAGGSLYPAREFGPADFVDTAFGPTRPVWALLLHSHHYAAVAAASSVAKHADVVTAAAAQHLPHLPHLPDLSGAGGGVSASGSLVAPSSASELWAQARGAALEAAGHVSEAAHGAVAQTVDGYNAWLEESPLLCKIVTGNFFTIAGDMLAQLGCAGGGGGHGAPEASADASAATATAAAGGRRHVNWARTTRLCLETSLVGTPMAHYWFNLLDARVLPDDPHCPAAVLTKMLLDQLLFAPLGLALFFVVIKLLEGRPADIRRSLQTSYVKSLLGGYLLWPAAGLLNFALLPNEYRLLFNNCVNIIWTCFLSVMSSSDDSTESASTAAASPTPAVTVAATAAAASSPALDTAAGPSSTASGFMTGAQDLAAAAVTAAALGAAVHGNRPAFGAVAGLAVAVVEATCSTAASAVAAAVVASEEPHQQSSPATSGSSGAVDETRLFAGGGSVLVGGPCLEVCEPERDETTR</sequence>
<comment type="similarity">
    <text evidence="2">Belongs to the peroxisomal membrane protein PXMP2/4 family.</text>
</comment>
<dbReference type="InterPro" id="IPR007248">
    <property type="entry name" value="Mpv17_PMP22"/>
</dbReference>
<dbReference type="OrthoDB" id="547514at2759"/>
<evidence type="ECO:0000313" key="8">
    <source>
        <dbReference type="EMBL" id="KAG2446468.1"/>
    </source>
</evidence>
<evidence type="ECO:0000256" key="7">
    <source>
        <dbReference type="SAM" id="Phobius"/>
    </source>
</evidence>
<evidence type="ECO:0000256" key="5">
    <source>
        <dbReference type="ARBA" id="ARBA00023136"/>
    </source>
</evidence>
<accession>A0A836B3N6</accession>
<dbReference type="GO" id="GO:0016020">
    <property type="term" value="C:membrane"/>
    <property type="evidence" value="ECO:0007669"/>
    <property type="project" value="UniProtKB-SubCell"/>
</dbReference>
<evidence type="ECO:0000256" key="2">
    <source>
        <dbReference type="ARBA" id="ARBA00006824"/>
    </source>
</evidence>
<feature type="region of interest" description="Disordered" evidence="6">
    <location>
        <begin position="52"/>
        <end position="93"/>
    </location>
</feature>
<dbReference type="EMBL" id="JAEHOD010000026">
    <property type="protein sequence ID" value="KAG2446468.1"/>
    <property type="molecule type" value="Genomic_DNA"/>
</dbReference>
<evidence type="ECO:0000256" key="1">
    <source>
        <dbReference type="ARBA" id="ARBA00004141"/>
    </source>
</evidence>
<feature type="transmembrane region" description="Helical" evidence="7">
    <location>
        <begin position="428"/>
        <end position="445"/>
    </location>
</feature>
<dbReference type="PANTHER" id="PTHR11266:SF17">
    <property type="entry name" value="PROTEIN MPV17"/>
    <property type="match status" value="1"/>
</dbReference>
<evidence type="ECO:0000256" key="6">
    <source>
        <dbReference type="SAM" id="MobiDB-lite"/>
    </source>
</evidence>
<feature type="region of interest" description="Disordered" evidence="6">
    <location>
        <begin position="1"/>
        <end position="20"/>
    </location>
</feature>
<dbReference type="Pfam" id="PF04117">
    <property type="entry name" value="Mpv17_PMP22"/>
    <property type="match status" value="1"/>
</dbReference>
<feature type="compositionally biased region" description="Low complexity" evidence="6">
    <location>
        <begin position="55"/>
        <end position="74"/>
    </location>
</feature>
<dbReference type="AlphaFoldDB" id="A0A836B3N6"/>
<keyword evidence="5 7" id="KW-0472">Membrane</keyword>
<proteinExistence type="inferred from homology"/>
<dbReference type="Proteomes" id="UP000613740">
    <property type="component" value="Unassembled WGS sequence"/>
</dbReference>
<dbReference type="PANTHER" id="PTHR11266">
    <property type="entry name" value="PEROXISOMAL MEMBRANE PROTEIN 2, PXMP2 MPV17"/>
    <property type="match status" value="1"/>
</dbReference>
<feature type="transmembrane region" description="Helical" evidence="7">
    <location>
        <begin position="391"/>
        <end position="408"/>
    </location>
</feature>
<comment type="caution">
    <text evidence="8">The sequence shown here is derived from an EMBL/GenBank/DDBJ whole genome shotgun (WGS) entry which is preliminary data.</text>
</comment>